<dbReference type="InterPro" id="IPR008928">
    <property type="entry name" value="6-hairpin_glycosidase_sf"/>
</dbReference>
<reference evidence="1 2" key="1">
    <citation type="submission" date="2013-05" db="EMBL/GenBank/DDBJ databases">
        <title>Drechslerella stenobrocha genome reveals carnivorous origination and mechanical trapping mechanism of predatory fungi.</title>
        <authorList>
            <person name="Liu X."/>
            <person name="Zhang W."/>
            <person name="Liu K."/>
        </authorList>
    </citation>
    <scope>NUCLEOTIDE SEQUENCE [LARGE SCALE GENOMIC DNA]</scope>
    <source>
        <strain evidence="1 2">248</strain>
    </source>
</reference>
<dbReference type="Gene3D" id="1.50.10.20">
    <property type="match status" value="1"/>
</dbReference>
<dbReference type="InterPro" id="IPR053169">
    <property type="entry name" value="MUG_Protein"/>
</dbReference>
<sequence>MYAAISSLGSVLSRVLGSASTNGGRFDNEASRNEFVAELHKHALALADDIWKDFWEPDVDLFCNKRPSAETVSLGFYNGYTVWTFNMGLQSIIEAERLSPGRFGDKIALAIETLQERYYNREYKAYSAWLYSNGDQDVYYDDNAQIAIAFLDAFLVLNDYKYLDLARSLCHFLITGWTSGDSPPGGIQWHVGDSPPYTDRACCSTALTGIALVKTADALRSHVKSLKTRNTAPKIQLSDEEKKSDWVALEHGPEDSIEDLEKDIQKFLDIAWKSGEWVIDTLWMTPEDLKGDALTHLIADKLTQSGGSHWKRDENTILSYNIGNTLHLLCLLHQESKIDTPSAQTSAKPRDFAETCHILAATAITPFKAIFNTSAPDPSKRIWADQTFFTHLLIEGLLVYAATFPQHQKVAEVEKMVLHNVAFTKEHLSSRENPLAYHRNLKLTRISKEKASEWNEAMGVHEVGNLDETERVYDEPWLTVEERRMARTLLAQGGVARGFALAAAHLGRKKMLEEQTRRVMTSASLVAGDW</sequence>
<dbReference type="HOGENOM" id="CLU_040051_1_0_1"/>
<keyword evidence="2" id="KW-1185">Reference proteome</keyword>
<dbReference type="Proteomes" id="UP000024837">
    <property type="component" value="Unassembled WGS sequence"/>
</dbReference>
<dbReference type="GO" id="GO:0005975">
    <property type="term" value="P:carbohydrate metabolic process"/>
    <property type="evidence" value="ECO:0007669"/>
    <property type="project" value="InterPro"/>
</dbReference>
<dbReference type="AlphaFoldDB" id="W7IFG0"/>
<dbReference type="PANTHER" id="PTHR47791">
    <property type="entry name" value="MEIOTICALLY UP-REGULATED GENE 191 PROTEIN"/>
    <property type="match status" value="1"/>
</dbReference>
<evidence type="ECO:0000313" key="1">
    <source>
        <dbReference type="EMBL" id="EWC47880.1"/>
    </source>
</evidence>
<dbReference type="EMBL" id="KI966407">
    <property type="protein sequence ID" value="EWC47880.1"/>
    <property type="molecule type" value="Genomic_DNA"/>
</dbReference>
<name>W7IFG0_9PEZI</name>
<dbReference type="PANTHER" id="PTHR47791:SF3">
    <property type="entry name" value="MEIOTICALLY UP-REGULATED GENE 191 PROTEIN"/>
    <property type="match status" value="1"/>
</dbReference>
<accession>W7IFG0</accession>
<dbReference type="OrthoDB" id="9984024at2759"/>
<dbReference type="SUPFAM" id="SSF48208">
    <property type="entry name" value="Six-hairpin glycosidases"/>
    <property type="match status" value="1"/>
</dbReference>
<organism evidence="1 2">
    <name type="scientific">Drechslerella stenobrocha 248</name>
    <dbReference type="NCBI Taxonomy" id="1043628"/>
    <lineage>
        <taxon>Eukaryota</taxon>
        <taxon>Fungi</taxon>
        <taxon>Dikarya</taxon>
        <taxon>Ascomycota</taxon>
        <taxon>Pezizomycotina</taxon>
        <taxon>Orbiliomycetes</taxon>
        <taxon>Orbiliales</taxon>
        <taxon>Orbiliaceae</taxon>
        <taxon>Drechslerella</taxon>
    </lineage>
</organism>
<evidence type="ECO:0000313" key="2">
    <source>
        <dbReference type="Proteomes" id="UP000024837"/>
    </source>
</evidence>
<dbReference type="InterPro" id="IPR005198">
    <property type="entry name" value="Glyco_hydro_76"/>
</dbReference>
<gene>
    <name evidence="1" type="ORF">DRE_02762</name>
</gene>
<protein>
    <submittedName>
        <fullName evidence="1">Uncharacterized protein</fullName>
    </submittedName>
</protein>
<dbReference type="Pfam" id="PF03663">
    <property type="entry name" value="Glyco_hydro_76"/>
    <property type="match status" value="1"/>
</dbReference>
<proteinExistence type="predicted"/>